<dbReference type="Gene3D" id="3.40.50.2000">
    <property type="entry name" value="Glycogen Phosphorylase B"/>
    <property type="match status" value="1"/>
</dbReference>
<dbReference type="Pfam" id="PF00982">
    <property type="entry name" value="Glyco_transf_20"/>
    <property type="match status" value="1"/>
</dbReference>
<name>A0A1D6MJ99_MAIZE</name>
<dbReference type="InterPro" id="IPR001830">
    <property type="entry name" value="Glyco_trans_20"/>
</dbReference>
<dbReference type="SMR" id="A0A1D6MJ99"/>
<organism evidence="2">
    <name type="scientific">Zea mays</name>
    <name type="common">Maize</name>
    <dbReference type="NCBI Taxonomy" id="4577"/>
    <lineage>
        <taxon>Eukaryota</taxon>
        <taxon>Viridiplantae</taxon>
        <taxon>Streptophyta</taxon>
        <taxon>Embryophyta</taxon>
        <taxon>Tracheophyta</taxon>
        <taxon>Spermatophyta</taxon>
        <taxon>Magnoliopsida</taxon>
        <taxon>Liliopsida</taxon>
        <taxon>Poales</taxon>
        <taxon>Poaceae</taxon>
        <taxon>PACMAD clade</taxon>
        <taxon>Panicoideae</taxon>
        <taxon>Andropogonodae</taxon>
        <taxon>Andropogoneae</taxon>
        <taxon>Tripsacinae</taxon>
        <taxon>Zea</taxon>
    </lineage>
</organism>
<dbReference type="EMBL" id="CM007649">
    <property type="protein sequence ID" value="ONM29393.1"/>
    <property type="molecule type" value="Genomic_DNA"/>
</dbReference>
<feature type="compositionally biased region" description="Basic residues" evidence="1">
    <location>
        <begin position="42"/>
        <end position="54"/>
    </location>
</feature>
<dbReference type="SUPFAM" id="SSF53756">
    <property type="entry name" value="UDP-Glycosyltransferase/glycogen phosphorylase"/>
    <property type="match status" value="1"/>
</dbReference>
<dbReference type="STRING" id="4577.A0A1D6MJ99"/>
<protein>
    <submittedName>
        <fullName evidence="2">Alphaalpha-trehalose-phosphate synthase [UDP-forming] 5</fullName>
    </submittedName>
</protein>
<evidence type="ECO:0000256" key="1">
    <source>
        <dbReference type="SAM" id="MobiDB-lite"/>
    </source>
</evidence>
<gene>
    <name evidence="2" type="ORF">ZEAMMB73_Zm00001d039593</name>
</gene>
<sequence length="312" mass="34228">MQEEGRCLQPPATISSTSPRPTRCPCRRQRRSASRASCLSRPRSHPPRRPRPPRRVIVSHRLPLRASPFGFAFSVDAGTVAYQLRSGLPANAPVLHIGTLPAEAASDELSDYLLANFPCLPVYLPFGIDMGQLRSVVSAPETKDVVRRVTEAYKGRRIMGIELKFLVMGAAARGGRELRGRAVLVQIANPTRSEGRDMQGVQDEARAISAWVNARFGTPGYTPIMLIDALVTPQEKAAYYAAAECCVENTALGDDSPKRSVIVLSEFVSCSSSLSGAIRVNPWSVESVAEAMNAALRMPEAEQRLQKHYRFR</sequence>
<feature type="region of interest" description="Disordered" evidence="1">
    <location>
        <begin position="1"/>
        <end position="54"/>
    </location>
</feature>
<dbReference type="PANTHER" id="PTHR10788">
    <property type="entry name" value="TREHALOSE-6-PHOSPHATE SYNTHASE"/>
    <property type="match status" value="1"/>
</dbReference>
<accession>A0A1D6MJ99</accession>
<evidence type="ECO:0000313" key="2">
    <source>
        <dbReference type="EMBL" id="ONM29393.1"/>
    </source>
</evidence>
<proteinExistence type="predicted"/>
<dbReference type="GO" id="GO:0005992">
    <property type="term" value="P:trehalose biosynthetic process"/>
    <property type="evidence" value="ECO:0007669"/>
    <property type="project" value="InterPro"/>
</dbReference>
<dbReference type="PANTHER" id="PTHR10788:SF46">
    <property type="entry name" value="ALPHA,ALPHA-TREHALOSE-PHOSPHATE SYNTHASE [UDP-FORMING] 11-RELATED"/>
    <property type="match status" value="1"/>
</dbReference>
<dbReference type="InParanoid" id="A0A1D6MJ99"/>
<dbReference type="GO" id="GO:0003824">
    <property type="term" value="F:catalytic activity"/>
    <property type="evidence" value="ECO:0007669"/>
    <property type="project" value="InterPro"/>
</dbReference>
<feature type="compositionally biased region" description="Low complexity" evidence="1">
    <location>
        <begin position="10"/>
        <end position="24"/>
    </location>
</feature>
<reference evidence="2" key="1">
    <citation type="submission" date="2015-12" db="EMBL/GenBank/DDBJ databases">
        <title>Update maize B73 reference genome by single molecule sequencing technologies.</title>
        <authorList>
            <consortium name="Maize Genome Sequencing Project"/>
            <person name="Ware D."/>
        </authorList>
    </citation>
    <scope>NUCLEOTIDE SEQUENCE [LARGE SCALE GENOMIC DNA]</scope>
    <source>
        <tissue evidence="2">Seedling</tissue>
    </source>
</reference>
<dbReference type="AlphaFoldDB" id="A0A1D6MJ99"/>